<dbReference type="PROSITE" id="PS51371">
    <property type="entry name" value="CBS"/>
    <property type="match status" value="1"/>
</dbReference>
<evidence type="ECO:0000256" key="1">
    <source>
        <dbReference type="ARBA" id="ARBA00004141"/>
    </source>
</evidence>
<dbReference type="InterPro" id="IPR038076">
    <property type="entry name" value="MgtE_N_sf"/>
</dbReference>
<sequence>MEKENREFLLDLLKEKNVRKLREELLKYNEADIAEFIEEIDEVQTLAVFRILPKDIASEVFAYFDSDMKLHLLNLMTNTELTEIVDDLYIDDFVDMLEELPANIVKRVMKDINPEKRNIINQYLQYPEESAGSIMTAEFIDIKKNMTVGQTLEHIRKVGMKSETVYTLYITDASRKLEGYLSIRTILKNDESVVVETLMEEDVIYANTFDDQEDIAKLFKKYGFLAIPVVDNEKRLVGVVTFDDAVDVMKEESTEDFELMAAMTPSEKPYLKSSVLEIAKNRFVWLIILLLTATITGSIISKYEEILTAVTGVIAFLPMIIGTGGNAGSQSSTIVIRGLSVGEIELCDYHRVFLKELGVSLVVGVGLSLFNYFRIIVFGGSKEIALTVSLTLVFTILIAKSVGGLLPIIAQKLNMDPAVMAAPLITTIVDTLSLIIYVIFVSLILI</sequence>
<dbReference type="NCBIfam" id="TIGR00400">
    <property type="entry name" value="mgtE"/>
    <property type="match status" value="1"/>
</dbReference>
<dbReference type="SUPFAM" id="SSF161093">
    <property type="entry name" value="MgtE membrane domain-like"/>
    <property type="match status" value="1"/>
</dbReference>
<evidence type="ECO:0000313" key="12">
    <source>
        <dbReference type="Proteomes" id="UP000297454"/>
    </source>
</evidence>
<dbReference type="InterPro" id="IPR000644">
    <property type="entry name" value="CBS_dom"/>
</dbReference>
<reference evidence="11 12" key="1">
    <citation type="submission" date="2019-01" db="EMBL/GenBank/DDBJ databases">
        <title>Draft Genome Sequences of Helcococcus ovis Strains Isolated from the Uterus and Vagina of Dairy Cows with Metritis.</title>
        <authorList>
            <person name="Cunha F."/>
            <person name="Jeon S.J."/>
            <person name="Kutzer P."/>
            <person name="Galvao K.N."/>
        </authorList>
    </citation>
    <scope>NUCLEOTIDE SEQUENCE [LARGE SCALE GENOMIC DNA]</scope>
    <source>
        <strain evidence="11 12">KG-37</strain>
    </source>
</reference>
<feature type="transmembrane region" description="Helical" evidence="9">
    <location>
        <begin position="306"/>
        <end position="327"/>
    </location>
</feature>
<dbReference type="Gene3D" id="1.25.60.10">
    <property type="entry name" value="MgtE N-terminal domain-like"/>
    <property type="match status" value="1"/>
</dbReference>
<evidence type="ECO:0000256" key="7">
    <source>
        <dbReference type="ARBA" id="ARBA00023136"/>
    </source>
</evidence>
<evidence type="ECO:0000256" key="2">
    <source>
        <dbReference type="ARBA" id="ARBA00009749"/>
    </source>
</evidence>
<evidence type="ECO:0000256" key="9">
    <source>
        <dbReference type="RuleBase" id="RU362011"/>
    </source>
</evidence>
<keyword evidence="8" id="KW-0129">CBS domain</keyword>
<comment type="subunit">
    <text evidence="9">Homodimer.</text>
</comment>
<comment type="similarity">
    <text evidence="2 9">Belongs to the SLC41A transporter family.</text>
</comment>
<feature type="transmembrane region" description="Helical" evidence="9">
    <location>
        <begin position="283"/>
        <end position="300"/>
    </location>
</feature>
<evidence type="ECO:0000256" key="5">
    <source>
        <dbReference type="ARBA" id="ARBA00022842"/>
    </source>
</evidence>
<dbReference type="SMART" id="SM00116">
    <property type="entry name" value="CBS"/>
    <property type="match status" value="1"/>
</dbReference>
<comment type="caution">
    <text evidence="11">The sequence shown here is derived from an EMBL/GenBank/DDBJ whole genome shotgun (WGS) entry which is preliminary data.</text>
</comment>
<keyword evidence="12" id="KW-1185">Reference proteome</keyword>
<dbReference type="GeneID" id="97031603"/>
<dbReference type="PANTHER" id="PTHR43773:SF1">
    <property type="entry name" value="MAGNESIUM TRANSPORTER MGTE"/>
    <property type="match status" value="1"/>
</dbReference>
<dbReference type="Gene3D" id="3.10.580.10">
    <property type="entry name" value="CBS-domain"/>
    <property type="match status" value="1"/>
</dbReference>
<keyword evidence="5 9" id="KW-0460">Magnesium</keyword>
<dbReference type="SUPFAM" id="SSF158791">
    <property type="entry name" value="MgtE N-terminal domain-like"/>
    <property type="match status" value="1"/>
</dbReference>
<evidence type="ECO:0000256" key="4">
    <source>
        <dbReference type="ARBA" id="ARBA00022692"/>
    </source>
</evidence>
<keyword evidence="7 9" id="KW-0472">Membrane</keyword>
<keyword evidence="9" id="KW-1003">Cell membrane</keyword>
<accession>A0A4R9C2B8</accession>
<feature type="domain" description="CBS" evidence="10">
    <location>
        <begin position="199"/>
        <end position="255"/>
    </location>
</feature>
<dbReference type="AlphaFoldDB" id="A0A4R9C2B8"/>
<dbReference type="CDD" id="cd04606">
    <property type="entry name" value="CBS_pair_Mg_transporter"/>
    <property type="match status" value="1"/>
</dbReference>
<feature type="transmembrane region" description="Helical" evidence="9">
    <location>
        <begin position="357"/>
        <end position="378"/>
    </location>
</feature>
<dbReference type="SMART" id="SM00924">
    <property type="entry name" value="MgtE_N"/>
    <property type="match status" value="1"/>
</dbReference>
<keyword evidence="9" id="KW-0479">Metal-binding</keyword>
<keyword evidence="3 9" id="KW-0813">Transport</keyword>
<feature type="transmembrane region" description="Helical" evidence="9">
    <location>
        <begin position="384"/>
        <end position="409"/>
    </location>
</feature>
<evidence type="ECO:0000259" key="10">
    <source>
        <dbReference type="PROSITE" id="PS51371"/>
    </source>
</evidence>
<dbReference type="InterPro" id="IPR036739">
    <property type="entry name" value="SLC41_membr_dom_sf"/>
</dbReference>
<name>A0A4R9C2B8_9FIRM</name>
<keyword evidence="6 9" id="KW-1133">Transmembrane helix</keyword>
<dbReference type="InterPro" id="IPR046342">
    <property type="entry name" value="CBS_dom_sf"/>
</dbReference>
<dbReference type="GO" id="GO:0015095">
    <property type="term" value="F:magnesium ion transmembrane transporter activity"/>
    <property type="evidence" value="ECO:0007669"/>
    <property type="project" value="UniProtKB-UniRule"/>
</dbReference>
<dbReference type="GO" id="GO:0046872">
    <property type="term" value="F:metal ion binding"/>
    <property type="evidence" value="ECO:0007669"/>
    <property type="project" value="UniProtKB-KW"/>
</dbReference>
<dbReference type="GO" id="GO:0005886">
    <property type="term" value="C:plasma membrane"/>
    <property type="evidence" value="ECO:0007669"/>
    <property type="project" value="UniProtKB-SubCell"/>
</dbReference>
<protein>
    <recommendedName>
        <fullName evidence="9">Magnesium transporter MgtE</fullName>
    </recommendedName>
</protein>
<dbReference type="RefSeq" id="WP_134712007.1">
    <property type="nucleotide sequence ID" value="NZ_CP119081.1"/>
</dbReference>
<comment type="function">
    <text evidence="9">Acts as a magnesium transporter.</text>
</comment>
<comment type="subcellular location">
    <subcellularLocation>
        <location evidence="9">Cell membrane</location>
        <topology evidence="9">Multi-pass membrane protein</topology>
    </subcellularLocation>
    <subcellularLocation>
        <location evidence="1">Membrane</location>
        <topology evidence="1">Multi-pass membrane protein</topology>
    </subcellularLocation>
</comment>
<evidence type="ECO:0000256" key="3">
    <source>
        <dbReference type="ARBA" id="ARBA00022448"/>
    </source>
</evidence>
<dbReference type="InterPro" id="IPR006667">
    <property type="entry name" value="SLC41_membr_dom"/>
</dbReference>
<dbReference type="Pfam" id="PF00571">
    <property type="entry name" value="CBS"/>
    <property type="match status" value="1"/>
</dbReference>
<keyword evidence="4 9" id="KW-0812">Transmembrane</keyword>
<dbReference type="EMBL" id="SCFR01000008">
    <property type="protein sequence ID" value="TFF66658.1"/>
    <property type="molecule type" value="Genomic_DNA"/>
</dbReference>
<dbReference type="SUPFAM" id="SSF54631">
    <property type="entry name" value="CBS-domain pair"/>
    <property type="match status" value="1"/>
</dbReference>
<feature type="transmembrane region" description="Helical" evidence="9">
    <location>
        <begin position="421"/>
        <end position="445"/>
    </location>
</feature>
<evidence type="ECO:0000256" key="8">
    <source>
        <dbReference type="PROSITE-ProRule" id="PRU00703"/>
    </source>
</evidence>
<evidence type="ECO:0000313" key="11">
    <source>
        <dbReference type="EMBL" id="TFF66658.1"/>
    </source>
</evidence>
<dbReference type="Proteomes" id="UP000297454">
    <property type="component" value="Unassembled WGS sequence"/>
</dbReference>
<organism evidence="11 12">
    <name type="scientific">Helcococcus ovis</name>
    <dbReference type="NCBI Taxonomy" id="72026"/>
    <lineage>
        <taxon>Bacteria</taxon>
        <taxon>Bacillati</taxon>
        <taxon>Bacillota</taxon>
        <taxon>Tissierellia</taxon>
        <taxon>Tissierellales</taxon>
        <taxon>Peptoniphilaceae</taxon>
        <taxon>Helcococcus</taxon>
    </lineage>
</organism>
<proteinExistence type="inferred from homology"/>
<gene>
    <name evidence="11" type="primary">mgtE</name>
    <name evidence="11" type="ORF">EQF91_03430</name>
</gene>
<dbReference type="InterPro" id="IPR006668">
    <property type="entry name" value="Mg_transptr_MgtE_intracell_dom"/>
</dbReference>
<dbReference type="Pfam" id="PF01769">
    <property type="entry name" value="MgtE"/>
    <property type="match status" value="1"/>
</dbReference>
<evidence type="ECO:0000256" key="6">
    <source>
        <dbReference type="ARBA" id="ARBA00022989"/>
    </source>
</evidence>
<dbReference type="Gene3D" id="1.10.357.20">
    <property type="entry name" value="SLC41 divalent cation transporters, integral membrane domain"/>
    <property type="match status" value="1"/>
</dbReference>
<dbReference type="PANTHER" id="PTHR43773">
    <property type="entry name" value="MAGNESIUM TRANSPORTER MGTE"/>
    <property type="match status" value="1"/>
</dbReference>
<dbReference type="OrthoDB" id="9790355at2"/>
<dbReference type="Pfam" id="PF03448">
    <property type="entry name" value="MgtE_N"/>
    <property type="match status" value="1"/>
</dbReference>
<dbReference type="InterPro" id="IPR006669">
    <property type="entry name" value="MgtE_transporter"/>
</dbReference>